<evidence type="ECO:0000256" key="2">
    <source>
        <dbReference type="SAM" id="Phobius"/>
    </source>
</evidence>
<keyword evidence="2" id="KW-1133">Transmembrane helix</keyword>
<dbReference type="AlphaFoldDB" id="A0A8S1H038"/>
<sequence length="236" mass="26552">MLHAVHIRLLTVLINFCLITVIFASASVFCKKKRPHPKSPPMFSNETKSEEAHNNKKDNKDKSTQSHQEKKKKNALKSVHGLCPAHSNLKGQNKSTKCTPNCHLLPKKTDSIEDLANKATPTLNNAPPDAASLVFEQPTQLESREMLVSSLVMKRRPVDDRRSQTRKKVKTDKTRKEKNNGGGGGELRDEEESSGVVYDQESTRKRMKSKSEVASVVSQNNRGQVQMDENNQYDFL</sequence>
<keyword evidence="2" id="KW-0812">Transmembrane</keyword>
<reference evidence="3" key="1">
    <citation type="submission" date="2020-10" db="EMBL/GenBank/DDBJ databases">
        <authorList>
            <person name="Kikuchi T."/>
        </authorList>
    </citation>
    <scope>NUCLEOTIDE SEQUENCE</scope>
    <source>
        <strain evidence="3">NKZ352</strain>
    </source>
</reference>
<evidence type="ECO:0000313" key="3">
    <source>
        <dbReference type="EMBL" id="CAD6189616.1"/>
    </source>
</evidence>
<keyword evidence="4" id="KW-1185">Reference proteome</keyword>
<feature type="compositionally biased region" description="Basic and acidic residues" evidence="1">
    <location>
        <begin position="47"/>
        <end position="68"/>
    </location>
</feature>
<gene>
    <name evidence="3" type="ORF">CAUJ_LOCUS5535</name>
</gene>
<proteinExistence type="predicted"/>
<protein>
    <submittedName>
        <fullName evidence="3">Uncharacterized protein</fullName>
    </submittedName>
</protein>
<accession>A0A8S1H038</accession>
<keyword evidence="2" id="KW-0472">Membrane</keyword>
<organism evidence="3 4">
    <name type="scientific">Caenorhabditis auriculariae</name>
    <dbReference type="NCBI Taxonomy" id="2777116"/>
    <lineage>
        <taxon>Eukaryota</taxon>
        <taxon>Metazoa</taxon>
        <taxon>Ecdysozoa</taxon>
        <taxon>Nematoda</taxon>
        <taxon>Chromadorea</taxon>
        <taxon>Rhabditida</taxon>
        <taxon>Rhabditina</taxon>
        <taxon>Rhabditomorpha</taxon>
        <taxon>Rhabditoidea</taxon>
        <taxon>Rhabditidae</taxon>
        <taxon>Peloderinae</taxon>
        <taxon>Caenorhabditis</taxon>
    </lineage>
</organism>
<feature type="region of interest" description="Disordered" evidence="1">
    <location>
        <begin position="152"/>
        <end position="236"/>
    </location>
</feature>
<feature type="transmembrane region" description="Helical" evidence="2">
    <location>
        <begin position="6"/>
        <end position="30"/>
    </location>
</feature>
<comment type="caution">
    <text evidence="3">The sequence shown here is derived from an EMBL/GenBank/DDBJ whole genome shotgun (WGS) entry which is preliminary data.</text>
</comment>
<evidence type="ECO:0000313" key="4">
    <source>
        <dbReference type="Proteomes" id="UP000835052"/>
    </source>
</evidence>
<name>A0A8S1H038_9PELO</name>
<feature type="region of interest" description="Disordered" evidence="1">
    <location>
        <begin position="34"/>
        <end position="78"/>
    </location>
</feature>
<feature type="compositionally biased region" description="Polar residues" evidence="1">
    <location>
        <begin position="216"/>
        <end position="236"/>
    </location>
</feature>
<dbReference type="EMBL" id="CAJGYM010000011">
    <property type="protein sequence ID" value="CAD6189616.1"/>
    <property type="molecule type" value="Genomic_DNA"/>
</dbReference>
<evidence type="ECO:0000256" key="1">
    <source>
        <dbReference type="SAM" id="MobiDB-lite"/>
    </source>
</evidence>
<dbReference type="Proteomes" id="UP000835052">
    <property type="component" value="Unassembled WGS sequence"/>
</dbReference>